<protein>
    <submittedName>
        <fullName evidence="2">Uncharacterized protein</fullName>
    </submittedName>
</protein>
<dbReference type="EnsemblPlants" id="TuG1812G0300002348.01.T03">
    <property type="protein sequence ID" value="TuG1812G0300002348.01.T03.cds310587"/>
    <property type="gene ID" value="TuG1812G0300002348.01"/>
</dbReference>
<sequence>MVAGVGAVSEGLNRGGAAGGEPKSSRRFFGDAGELAPSPLLARGAKRVALPYLARVRLASYCQFVRFPWAWPGRALSFVRCGPHSECRKPNGPNSSRPGQTGPNAGNQTRP</sequence>
<reference evidence="2" key="2">
    <citation type="submission" date="2018-03" db="EMBL/GenBank/DDBJ databases">
        <title>The Triticum urartu genome reveals the dynamic nature of wheat genome evolution.</title>
        <authorList>
            <person name="Ling H."/>
            <person name="Ma B."/>
            <person name="Shi X."/>
            <person name="Liu H."/>
            <person name="Dong L."/>
            <person name="Sun H."/>
            <person name="Cao Y."/>
            <person name="Gao Q."/>
            <person name="Zheng S."/>
            <person name="Li Y."/>
            <person name="Yu Y."/>
            <person name="Du H."/>
            <person name="Qi M."/>
            <person name="Li Y."/>
            <person name="Yu H."/>
            <person name="Cui Y."/>
            <person name="Wang N."/>
            <person name="Chen C."/>
            <person name="Wu H."/>
            <person name="Zhao Y."/>
            <person name="Zhang J."/>
            <person name="Li Y."/>
            <person name="Zhou W."/>
            <person name="Zhang B."/>
            <person name="Hu W."/>
            <person name="Eijk M."/>
            <person name="Tang J."/>
            <person name="Witsenboer H."/>
            <person name="Zhao S."/>
            <person name="Li Z."/>
            <person name="Zhang A."/>
            <person name="Wang D."/>
            <person name="Liang C."/>
        </authorList>
    </citation>
    <scope>NUCLEOTIDE SEQUENCE [LARGE SCALE GENOMIC DNA]</scope>
    <source>
        <strain evidence="2">cv. G1812</strain>
    </source>
</reference>
<evidence type="ECO:0000256" key="1">
    <source>
        <dbReference type="SAM" id="MobiDB-lite"/>
    </source>
</evidence>
<dbReference type="Gramene" id="TuG1812G0300002348.01.T03">
    <property type="protein sequence ID" value="TuG1812G0300002348.01.T03.cds310587"/>
    <property type="gene ID" value="TuG1812G0300002348.01"/>
</dbReference>
<organism evidence="2 3">
    <name type="scientific">Triticum urartu</name>
    <name type="common">Red wild einkorn</name>
    <name type="synonym">Crithodium urartu</name>
    <dbReference type="NCBI Taxonomy" id="4572"/>
    <lineage>
        <taxon>Eukaryota</taxon>
        <taxon>Viridiplantae</taxon>
        <taxon>Streptophyta</taxon>
        <taxon>Embryophyta</taxon>
        <taxon>Tracheophyta</taxon>
        <taxon>Spermatophyta</taxon>
        <taxon>Magnoliopsida</taxon>
        <taxon>Liliopsida</taxon>
        <taxon>Poales</taxon>
        <taxon>Poaceae</taxon>
        <taxon>BOP clade</taxon>
        <taxon>Pooideae</taxon>
        <taxon>Triticodae</taxon>
        <taxon>Triticeae</taxon>
        <taxon>Triticinae</taxon>
        <taxon>Triticum</taxon>
    </lineage>
</organism>
<evidence type="ECO:0000313" key="2">
    <source>
        <dbReference type="EnsemblPlants" id="TuG1812G0300002348.01.T02.cds310587"/>
    </source>
</evidence>
<dbReference type="EnsemblPlants" id="TuG1812G0300002348.01.T02">
    <property type="protein sequence ID" value="TuG1812G0300002348.01.T02.cds310587"/>
    <property type="gene ID" value="TuG1812G0300002348.01"/>
</dbReference>
<dbReference type="AlphaFoldDB" id="A0A8R7TVB2"/>
<feature type="region of interest" description="Disordered" evidence="1">
    <location>
        <begin position="84"/>
        <end position="111"/>
    </location>
</feature>
<feature type="compositionally biased region" description="Polar residues" evidence="1">
    <location>
        <begin position="92"/>
        <end position="111"/>
    </location>
</feature>
<feature type="region of interest" description="Disordered" evidence="1">
    <location>
        <begin position="1"/>
        <end position="30"/>
    </location>
</feature>
<reference evidence="2" key="3">
    <citation type="submission" date="2022-06" db="UniProtKB">
        <authorList>
            <consortium name="EnsemblPlants"/>
        </authorList>
    </citation>
    <scope>IDENTIFICATION</scope>
</reference>
<dbReference type="Proteomes" id="UP000015106">
    <property type="component" value="Chromosome 3"/>
</dbReference>
<dbReference type="Gramene" id="TuG1812G0300002348.01.T01">
    <property type="protein sequence ID" value="TuG1812G0300002348.01.T01.cds310587"/>
    <property type="gene ID" value="TuG1812G0300002348.01"/>
</dbReference>
<dbReference type="Gramene" id="TuG1812G0300002348.01.T02">
    <property type="protein sequence ID" value="TuG1812G0300002348.01.T02.cds310587"/>
    <property type="gene ID" value="TuG1812G0300002348.01"/>
</dbReference>
<dbReference type="EnsemblPlants" id="TuG1812G0300002348.01.T01">
    <property type="protein sequence ID" value="TuG1812G0300002348.01.T01.cds310587"/>
    <property type="gene ID" value="TuG1812G0300002348.01"/>
</dbReference>
<name>A0A8R7TVB2_TRIUA</name>
<accession>A0A8R7TVB2</accession>
<proteinExistence type="predicted"/>
<evidence type="ECO:0000313" key="3">
    <source>
        <dbReference type="Proteomes" id="UP000015106"/>
    </source>
</evidence>
<keyword evidence="3" id="KW-1185">Reference proteome</keyword>
<reference evidence="3" key="1">
    <citation type="journal article" date="2013" name="Nature">
        <title>Draft genome of the wheat A-genome progenitor Triticum urartu.</title>
        <authorList>
            <person name="Ling H.Q."/>
            <person name="Zhao S."/>
            <person name="Liu D."/>
            <person name="Wang J."/>
            <person name="Sun H."/>
            <person name="Zhang C."/>
            <person name="Fan H."/>
            <person name="Li D."/>
            <person name="Dong L."/>
            <person name="Tao Y."/>
            <person name="Gao C."/>
            <person name="Wu H."/>
            <person name="Li Y."/>
            <person name="Cui Y."/>
            <person name="Guo X."/>
            <person name="Zheng S."/>
            <person name="Wang B."/>
            <person name="Yu K."/>
            <person name="Liang Q."/>
            <person name="Yang W."/>
            <person name="Lou X."/>
            <person name="Chen J."/>
            <person name="Feng M."/>
            <person name="Jian J."/>
            <person name="Zhang X."/>
            <person name="Luo G."/>
            <person name="Jiang Y."/>
            <person name="Liu J."/>
            <person name="Wang Z."/>
            <person name="Sha Y."/>
            <person name="Zhang B."/>
            <person name="Wu H."/>
            <person name="Tang D."/>
            <person name="Shen Q."/>
            <person name="Xue P."/>
            <person name="Zou S."/>
            <person name="Wang X."/>
            <person name="Liu X."/>
            <person name="Wang F."/>
            <person name="Yang Y."/>
            <person name="An X."/>
            <person name="Dong Z."/>
            <person name="Zhang K."/>
            <person name="Zhang X."/>
            <person name="Luo M.C."/>
            <person name="Dvorak J."/>
            <person name="Tong Y."/>
            <person name="Wang J."/>
            <person name="Yang H."/>
            <person name="Li Z."/>
            <person name="Wang D."/>
            <person name="Zhang A."/>
            <person name="Wang J."/>
        </authorList>
    </citation>
    <scope>NUCLEOTIDE SEQUENCE</scope>
    <source>
        <strain evidence="3">cv. G1812</strain>
    </source>
</reference>